<evidence type="ECO:0000313" key="11">
    <source>
        <dbReference type="EMBL" id="KAG8470626.1"/>
    </source>
</evidence>
<keyword evidence="7" id="KW-0694">RNA-binding</keyword>
<feature type="domain" description="DUS-like FMN-binding" evidence="10">
    <location>
        <begin position="22"/>
        <end position="263"/>
    </location>
</feature>
<keyword evidence="4" id="KW-0288">FMN</keyword>
<dbReference type="GO" id="GO:0050660">
    <property type="term" value="F:flavin adenine dinucleotide binding"/>
    <property type="evidence" value="ECO:0007669"/>
    <property type="project" value="InterPro"/>
</dbReference>
<keyword evidence="5" id="KW-0819">tRNA processing</keyword>
<evidence type="ECO:0000313" key="12">
    <source>
        <dbReference type="Proteomes" id="UP000751190"/>
    </source>
</evidence>
<comment type="caution">
    <text evidence="11">The sequence shown here is derived from an EMBL/GenBank/DDBJ whole genome shotgun (WGS) entry which is preliminary data.</text>
</comment>
<dbReference type="InterPro" id="IPR035587">
    <property type="entry name" value="DUS-like_FMN-bd"/>
</dbReference>
<keyword evidence="6" id="KW-0521">NADP</keyword>
<feature type="signal peptide" evidence="9">
    <location>
        <begin position="1"/>
        <end position="17"/>
    </location>
</feature>
<evidence type="ECO:0000256" key="1">
    <source>
        <dbReference type="ARBA" id="ARBA00001917"/>
    </source>
</evidence>
<comment type="cofactor">
    <cofactor evidence="1">
        <name>FMN</name>
        <dbReference type="ChEBI" id="CHEBI:58210"/>
    </cofactor>
</comment>
<dbReference type="PANTHER" id="PTHR42907">
    <property type="entry name" value="FMN-LINKED OXIDOREDUCTASES SUPERFAMILY PROTEIN"/>
    <property type="match status" value="1"/>
</dbReference>
<dbReference type="OMA" id="RGCKEYK"/>
<dbReference type="AlphaFoldDB" id="A0A8J5XX21"/>
<evidence type="ECO:0000256" key="2">
    <source>
        <dbReference type="ARBA" id="ARBA00022555"/>
    </source>
</evidence>
<dbReference type="Gene3D" id="3.20.20.70">
    <property type="entry name" value="Aldolase class I"/>
    <property type="match status" value="1"/>
</dbReference>
<keyword evidence="8" id="KW-0560">Oxidoreductase</keyword>
<protein>
    <recommendedName>
        <fullName evidence="10">DUS-like FMN-binding domain-containing protein</fullName>
    </recommendedName>
</protein>
<dbReference type="InterPro" id="IPR013785">
    <property type="entry name" value="Aldolase_TIM"/>
</dbReference>
<evidence type="ECO:0000256" key="3">
    <source>
        <dbReference type="ARBA" id="ARBA00022630"/>
    </source>
</evidence>
<dbReference type="CDD" id="cd02801">
    <property type="entry name" value="DUS_like_FMN"/>
    <property type="match status" value="1"/>
</dbReference>
<dbReference type="Pfam" id="PF01207">
    <property type="entry name" value="Dus"/>
    <property type="match status" value="1"/>
</dbReference>
<dbReference type="GO" id="GO:0017150">
    <property type="term" value="F:tRNA dihydrouridine synthase activity"/>
    <property type="evidence" value="ECO:0007669"/>
    <property type="project" value="InterPro"/>
</dbReference>
<keyword evidence="2" id="KW-0820">tRNA-binding</keyword>
<keyword evidence="3" id="KW-0285">Flavoprotein</keyword>
<organism evidence="11 12">
    <name type="scientific">Diacronema lutheri</name>
    <name type="common">Unicellular marine alga</name>
    <name type="synonym">Monochrysis lutheri</name>
    <dbReference type="NCBI Taxonomy" id="2081491"/>
    <lineage>
        <taxon>Eukaryota</taxon>
        <taxon>Haptista</taxon>
        <taxon>Haptophyta</taxon>
        <taxon>Pavlovophyceae</taxon>
        <taxon>Pavlovales</taxon>
        <taxon>Pavlovaceae</taxon>
        <taxon>Diacronema</taxon>
    </lineage>
</organism>
<evidence type="ECO:0000256" key="5">
    <source>
        <dbReference type="ARBA" id="ARBA00022694"/>
    </source>
</evidence>
<name>A0A8J5XX21_DIALT</name>
<dbReference type="PANTHER" id="PTHR42907:SF1">
    <property type="entry name" value="FMN-LINKED OXIDOREDUCTASES SUPERFAMILY PROTEIN"/>
    <property type="match status" value="1"/>
</dbReference>
<evidence type="ECO:0000256" key="6">
    <source>
        <dbReference type="ARBA" id="ARBA00022857"/>
    </source>
</evidence>
<gene>
    <name evidence="11" type="ORF">KFE25_009047</name>
</gene>
<evidence type="ECO:0000256" key="9">
    <source>
        <dbReference type="SAM" id="SignalP"/>
    </source>
</evidence>
<evidence type="ECO:0000259" key="10">
    <source>
        <dbReference type="Pfam" id="PF01207"/>
    </source>
</evidence>
<dbReference type="GO" id="GO:0000049">
    <property type="term" value="F:tRNA binding"/>
    <property type="evidence" value="ECO:0007669"/>
    <property type="project" value="UniProtKB-KW"/>
</dbReference>
<dbReference type="PROSITE" id="PS01136">
    <property type="entry name" value="UPF0034"/>
    <property type="match status" value="1"/>
</dbReference>
<keyword evidence="9" id="KW-0732">Signal</keyword>
<evidence type="ECO:0000256" key="4">
    <source>
        <dbReference type="ARBA" id="ARBA00022643"/>
    </source>
</evidence>
<dbReference type="InterPro" id="IPR018517">
    <property type="entry name" value="tRNA_hU_synthase_CS"/>
</dbReference>
<dbReference type="OrthoDB" id="45486at2759"/>
<reference evidence="11" key="1">
    <citation type="submission" date="2021-05" db="EMBL/GenBank/DDBJ databases">
        <title>The genome of the haptophyte Pavlova lutheri (Diacronema luteri, Pavlovales) - a model for lipid biosynthesis in eukaryotic algae.</title>
        <authorList>
            <person name="Hulatt C.J."/>
            <person name="Posewitz M.C."/>
        </authorList>
    </citation>
    <scope>NUCLEOTIDE SEQUENCE</scope>
    <source>
        <strain evidence="11">NIVA-4/92</strain>
    </source>
</reference>
<keyword evidence="12" id="KW-1185">Reference proteome</keyword>
<evidence type="ECO:0000256" key="8">
    <source>
        <dbReference type="ARBA" id="ARBA00023002"/>
    </source>
</evidence>
<dbReference type="Proteomes" id="UP000751190">
    <property type="component" value="Unassembled WGS sequence"/>
</dbReference>
<dbReference type="SUPFAM" id="SSF51395">
    <property type="entry name" value="FMN-linked oxidoreductases"/>
    <property type="match status" value="1"/>
</dbReference>
<feature type="chain" id="PRO_5035183295" description="DUS-like FMN-binding domain-containing protein" evidence="9">
    <location>
        <begin position="18"/>
        <end position="441"/>
    </location>
</feature>
<accession>A0A8J5XX21</accession>
<evidence type="ECO:0000256" key="7">
    <source>
        <dbReference type="ARBA" id="ARBA00022884"/>
    </source>
</evidence>
<dbReference type="EMBL" id="JAGTXO010000001">
    <property type="protein sequence ID" value="KAG8470626.1"/>
    <property type="molecule type" value="Genomic_DNA"/>
</dbReference>
<sequence>MVANIIVALLISRVGRPLLFHVAPMQCFTNVHLRVLLRSLTTKAVLWTEMEKVQDLLRSRAACRARLEHTAAEHPLVLQLGGSDADSMAQAARDARAFGFDELNINCGCPSVQAGGADFGAALMQRPALTRQLAERVAQACPGVPVSVKCRLGVCDRLGGLAEPAYEELHSFVRAISSSGAVSHVAVHARAAVLSGLSPAQNRVVPPLRPEWVHRLARDFPNLRVTLNGGIGSLEGLGEGLGAAHDDGIDGVMAGRWPLRRPLDLWAVDDEPMLRHGRALADEPRAARRARSRADAIGLYTTHVDECLSTGRASAAQLAPPLLLVVEQLRDDVRATVAATGDHAGGGARAREADALSAEMPQLVAALRDAVAILAPEPARRARAHAPWGGFELDAHDDVVDAAPSIQELGRALSKVIGTKVANKLTRNRRELSAQESKAGA</sequence>
<dbReference type="InterPro" id="IPR004653">
    <property type="entry name" value="DusA"/>
</dbReference>
<proteinExistence type="predicted"/>